<evidence type="ECO:0000313" key="3">
    <source>
        <dbReference type="Proteomes" id="UP000019376"/>
    </source>
</evidence>
<dbReference type="EMBL" id="KB644411">
    <property type="protein sequence ID" value="EPS28798.1"/>
    <property type="molecule type" value="Genomic_DNA"/>
</dbReference>
<dbReference type="PhylomeDB" id="S8AS04"/>
<dbReference type="AlphaFoldDB" id="S8AS04"/>
<proteinExistence type="predicted"/>
<feature type="region of interest" description="Disordered" evidence="1">
    <location>
        <begin position="37"/>
        <end position="56"/>
    </location>
</feature>
<name>S8AS04_PENO1</name>
<evidence type="ECO:0000256" key="1">
    <source>
        <dbReference type="SAM" id="MobiDB-lite"/>
    </source>
</evidence>
<dbReference type="STRING" id="933388.S8AS04"/>
<sequence>MKMNPDADLMRWNGRFLRHSKFEFEDNEDLKLPEVGSEFNESNESHDEEDHANEESVLLGQRRDLEEHEFTIHDEIPRDVKIELFWTYETSSRPSVMTKLIVERTYEGVVIAHALSRYVNCEAFRSLFWDELKECSHTGQIAFQMFDRYGSLRADFKHHRVQRGTGVWGDELDRGPLLVIERLEIADPNFRRKGLGDEIVSLLLEKAHTFCLGEMPVRPKYAGTALLIPTLEERWTLHALVSSRVSPTDIGLQLVGKCVKERLTIGGQLQFGIIEFFRSCGFRRIGASQCFALSFDVQHRSRAIASISDFDPRENFAEELENERLAMTGERDVLIQAQQQRMERLRHALPLHHAAITLNDEELEDFFASCADNEVDWDQVTNTEATLLHLTVCNLKPLSTSWLLENVLCADRWKAARDIDGYTPWEALQRTLETMRTQKRRGSLVVEHISNNFEGYPDGAISCLRLLSEPETSRMSQESLRFGCTCGRCVRGFLSARMRSSLIQEGNIWIDVFREDIENGDAWITRNGMTLRTIHDRLEDDMGNNYSLQRGFVNTLQDVVEVLQRNMVPTAENIERLCDERSDWSPDTERFLVNFGKPMAYWAVVRLICEEAKVSDRSVGRGTLHSVLDRELMELPAYRNDHEFEFVAHSCGFGFYPPP</sequence>
<reference evidence="2 3" key="1">
    <citation type="journal article" date="2013" name="PLoS ONE">
        <title>Genomic and secretomic analyses reveal unique features of the lignocellulolytic enzyme system of Penicillium decumbens.</title>
        <authorList>
            <person name="Liu G."/>
            <person name="Zhang L."/>
            <person name="Wei X."/>
            <person name="Zou G."/>
            <person name="Qin Y."/>
            <person name="Ma L."/>
            <person name="Li J."/>
            <person name="Zheng H."/>
            <person name="Wang S."/>
            <person name="Wang C."/>
            <person name="Xun L."/>
            <person name="Zhao G.-P."/>
            <person name="Zhou Z."/>
            <person name="Qu Y."/>
        </authorList>
    </citation>
    <scope>NUCLEOTIDE SEQUENCE [LARGE SCALE GENOMIC DNA]</scope>
    <source>
        <strain evidence="3">114-2 / CGMCC 5302</strain>
    </source>
</reference>
<dbReference type="HOGENOM" id="CLU_012166_1_0_1"/>
<organism evidence="2 3">
    <name type="scientific">Penicillium oxalicum (strain 114-2 / CGMCC 5302)</name>
    <name type="common">Penicillium decumbens</name>
    <dbReference type="NCBI Taxonomy" id="933388"/>
    <lineage>
        <taxon>Eukaryota</taxon>
        <taxon>Fungi</taxon>
        <taxon>Dikarya</taxon>
        <taxon>Ascomycota</taxon>
        <taxon>Pezizomycotina</taxon>
        <taxon>Eurotiomycetes</taxon>
        <taxon>Eurotiomycetidae</taxon>
        <taxon>Eurotiales</taxon>
        <taxon>Aspergillaceae</taxon>
        <taxon>Penicillium</taxon>
    </lineage>
</organism>
<dbReference type="eggNOG" id="ENOG502SDUB">
    <property type="taxonomic scope" value="Eukaryota"/>
</dbReference>
<gene>
    <name evidence="2" type="ORF">PDE_03744</name>
</gene>
<dbReference type="Proteomes" id="UP000019376">
    <property type="component" value="Unassembled WGS sequence"/>
</dbReference>
<accession>S8AS04</accession>
<evidence type="ECO:0000313" key="2">
    <source>
        <dbReference type="EMBL" id="EPS28798.1"/>
    </source>
</evidence>
<keyword evidence="3" id="KW-1185">Reference proteome</keyword>
<protein>
    <submittedName>
        <fullName evidence="2">Uncharacterized protein</fullName>
    </submittedName>
</protein>
<dbReference type="OrthoDB" id="508139at2759"/>